<organism evidence="1 2">
    <name type="scientific">Rhizocola hellebori</name>
    <dbReference type="NCBI Taxonomy" id="1392758"/>
    <lineage>
        <taxon>Bacteria</taxon>
        <taxon>Bacillati</taxon>
        <taxon>Actinomycetota</taxon>
        <taxon>Actinomycetes</taxon>
        <taxon>Micromonosporales</taxon>
        <taxon>Micromonosporaceae</taxon>
        <taxon>Rhizocola</taxon>
    </lineage>
</organism>
<dbReference type="PANTHER" id="PTHR42877:SF4">
    <property type="entry name" value="FAD_NAD(P)-BINDING DOMAIN-CONTAINING PROTEIN-RELATED"/>
    <property type="match status" value="1"/>
</dbReference>
<dbReference type="Pfam" id="PF13738">
    <property type="entry name" value="Pyr_redox_3"/>
    <property type="match status" value="1"/>
</dbReference>
<protein>
    <submittedName>
        <fullName evidence="1">Baeyer-Villiger monooxygenase</fullName>
    </submittedName>
</protein>
<evidence type="ECO:0000313" key="2">
    <source>
        <dbReference type="Proteomes" id="UP000612899"/>
    </source>
</evidence>
<gene>
    <name evidence="1" type="ORF">Rhe02_76200</name>
</gene>
<accession>A0A8J3VKY7</accession>
<dbReference type="Gene3D" id="3.50.50.60">
    <property type="entry name" value="FAD/NAD(P)-binding domain"/>
    <property type="match status" value="2"/>
</dbReference>
<dbReference type="SUPFAM" id="SSF51905">
    <property type="entry name" value="FAD/NAD(P)-binding domain"/>
    <property type="match status" value="1"/>
</dbReference>
<dbReference type="PRINTS" id="PR00411">
    <property type="entry name" value="PNDRDTASEI"/>
</dbReference>
<comment type="caution">
    <text evidence="1">The sequence shown here is derived from an EMBL/GenBank/DDBJ whole genome shotgun (WGS) entry which is preliminary data.</text>
</comment>
<dbReference type="InterPro" id="IPR036188">
    <property type="entry name" value="FAD/NAD-bd_sf"/>
</dbReference>
<dbReference type="GO" id="GO:0004497">
    <property type="term" value="F:monooxygenase activity"/>
    <property type="evidence" value="ECO:0007669"/>
    <property type="project" value="UniProtKB-KW"/>
</dbReference>
<proteinExistence type="predicted"/>
<evidence type="ECO:0000313" key="1">
    <source>
        <dbReference type="EMBL" id="GIH09553.1"/>
    </source>
</evidence>
<dbReference type="RefSeq" id="WP_203913283.1">
    <property type="nucleotide sequence ID" value="NZ_BONY01000070.1"/>
</dbReference>
<name>A0A8J3VKY7_9ACTN</name>
<dbReference type="AlphaFoldDB" id="A0A8J3VKY7"/>
<keyword evidence="2" id="KW-1185">Reference proteome</keyword>
<dbReference type="InterPro" id="IPR051209">
    <property type="entry name" value="FAD-bind_Monooxygenase_sf"/>
</dbReference>
<keyword evidence="1" id="KW-0560">Oxidoreductase</keyword>
<dbReference type="PANTHER" id="PTHR42877">
    <property type="entry name" value="L-ORNITHINE N(5)-MONOOXYGENASE-RELATED"/>
    <property type="match status" value="1"/>
</dbReference>
<dbReference type="EMBL" id="BONY01000070">
    <property type="protein sequence ID" value="GIH09553.1"/>
    <property type="molecule type" value="Genomic_DNA"/>
</dbReference>
<keyword evidence="1" id="KW-0503">Monooxygenase</keyword>
<reference evidence="1" key="1">
    <citation type="submission" date="2021-01" db="EMBL/GenBank/DDBJ databases">
        <title>Whole genome shotgun sequence of Rhizocola hellebori NBRC 109834.</title>
        <authorList>
            <person name="Komaki H."/>
            <person name="Tamura T."/>
        </authorList>
    </citation>
    <scope>NUCLEOTIDE SEQUENCE</scope>
    <source>
        <strain evidence="1">NBRC 109834</strain>
    </source>
</reference>
<sequence length="491" mass="55100">MTDTDVAVIGAGFGGLGAAIRMRQKGLTDFVVFDKAEEIGGTWRDNTYPGCACDVPSHLYSYSFALNPKWTDTFSGQREIWDYLLRCVDRYKVRPHLRLGHLIEEMSWEEAAQRWVITTSQGVYRARVVILATGPLSEPATPDIPGLESFTGTVFHSARWRHDHDLSGRQVAVIGTGASAIQFVPQIQPVVGKLRLFQRTPPWVMPRRSRRVSKAEHAIYRYVPGAQRLMRSLLYWAREGQGIGFFHPRINRMGQRIAELHLRSQVKDPVLRAKLTPSYVMGCKRVLLSNDYLPSLTKDNVDVITSGIVRVTPNGVVTADGVEHPADTIILGTGFRVTDMPVMHHVRGREGQTLAQAWTPTMRAYLGTTVAGFPNLFFLLGPNTGLGHTSVVLMMESQLRQVLKALEYMRRTGVTAIEPTPQAQQRDSAEVDRKMAGTVWATGGCNSWYLDSTGRNSTLWPGFATTFRLRLRRFRPHDYQSVGAHRELINQ</sequence>
<dbReference type="Proteomes" id="UP000612899">
    <property type="component" value="Unassembled WGS sequence"/>
</dbReference>